<dbReference type="Proteomes" id="UP001396334">
    <property type="component" value="Unassembled WGS sequence"/>
</dbReference>
<dbReference type="EMBL" id="JBBPBN010000099">
    <property type="protein sequence ID" value="KAK8979812.1"/>
    <property type="molecule type" value="Genomic_DNA"/>
</dbReference>
<name>A0ABR2NUG8_9ROSI</name>
<protein>
    <submittedName>
        <fullName evidence="1">Uncharacterized protein</fullName>
    </submittedName>
</protein>
<gene>
    <name evidence="1" type="ORF">V6N11_066015</name>
</gene>
<comment type="caution">
    <text evidence="1">The sequence shown here is derived from an EMBL/GenBank/DDBJ whole genome shotgun (WGS) entry which is preliminary data.</text>
</comment>
<accession>A0ABR2NUG8</accession>
<sequence length="114" mass="12953">MEPRKMKLQMVALKVRAKLKQVKAKIGEAEGNGKSLREEQRKIRAKFGEIERQSHRLKAETEMVMKQTATTQIKLALTFNILKAREGGDFIQAATLTRFLRELVAKERADAGSK</sequence>
<organism evidence="1 2">
    <name type="scientific">Hibiscus sabdariffa</name>
    <name type="common">roselle</name>
    <dbReference type="NCBI Taxonomy" id="183260"/>
    <lineage>
        <taxon>Eukaryota</taxon>
        <taxon>Viridiplantae</taxon>
        <taxon>Streptophyta</taxon>
        <taxon>Embryophyta</taxon>
        <taxon>Tracheophyta</taxon>
        <taxon>Spermatophyta</taxon>
        <taxon>Magnoliopsida</taxon>
        <taxon>eudicotyledons</taxon>
        <taxon>Gunneridae</taxon>
        <taxon>Pentapetalae</taxon>
        <taxon>rosids</taxon>
        <taxon>malvids</taxon>
        <taxon>Malvales</taxon>
        <taxon>Malvaceae</taxon>
        <taxon>Malvoideae</taxon>
        <taxon>Hibiscus</taxon>
    </lineage>
</organism>
<reference evidence="1 2" key="1">
    <citation type="journal article" date="2024" name="G3 (Bethesda)">
        <title>Genome assembly of Hibiscus sabdariffa L. provides insights into metabolisms of medicinal natural products.</title>
        <authorList>
            <person name="Kim T."/>
        </authorList>
    </citation>
    <scope>NUCLEOTIDE SEQUENCE [LARGE SCALE GENOMIC DNA]</scope>
    <source>
        <strain evidence="1">TK-2024</strain>
        <tissue evidence="1">Old leaves</tissue>
    </source>
</reference>
<dbReference type="PANTHER" id="PTHR48248">
    <property type="entry name" value="UVR DOMAIN-CONTAINING PROTEIN"/>
    <property type="match status" value="1"/>
</dbReference>
<keyword evidence="2" id="KW-1185">Reference proteome</keyword>
<dbReference type="PANTHER" id="PTHR48248:SF4">
    <property type="match status" value="1"/>
</dbReference>
<evidence type="ECO:0000313" key="2">
    <source>
        <dbReference type="Proteomes" id="UP001396334"/>
    </source>
</evidence>
<proteinExistence type="predicted"/>
<evidence type="ECO:0000313" key="1">
    <source>
        <dbReference type="EMBL" id="KAK8979812.1"/>
    </source>
</evidence>